<evidence type="ECO:0000313" key="10">
    <source>
        <dbReference type="Proteomes" id="UP000235371"/>
    </source>
</evidence>
<protein>
    <recommendedName>
        <fullName evidence="8">Peptidase M3A/M3B catalytic domain-containing protein</fullName>
    </recommendedName>
</protein>
<dbReference type="AlphaFoldDB" id="A0A2J6TSQ6"/>
<keyword evidence="6 7" id="KW-0482">Metalloprotease</keyword>
<evidence type="ECO:0000256" key="5">
    <source>
        <dbReference type="ARBA" id="ARBA00022833"/>
    </source>
</evidence>
<dbReference type="Gene3D" id="1.10.1370.10">
    <property type="entry name" value="Neurolysin, domain 3"/>
    <property type="match status" value="1"/>
</dbReference>
<dbReference type="InterPro" id="IPR024077">
    <property type="entry name" value="Neurolysin/TOP_dom2"/>
</dbReference>
<proteinExistence type="inferred from homology"/>
<evidence type="ECO:0000256" key="7">
    <source>
        <dbReference type="RuleBase" id="RU003435"/>
    </source>
</evidence>
<evidence type="ECO:0000256" key="3">
    <source>
        <dbReference type="ARBA" id="ARBA00022723"/>
    </source>
</evidence>
<keyword evidence="10" id="KW-1185">Reference proteome</keyword>
<dbReference type="SUPFAM" id="SSF55486">
    <property type="entry name" value="Metalloproteases ('zincins'), catalytic domain"/>
    <property type="match status" value="1"/>
</dbReference>
<keyword evidence="3 7" id="KW-0479">Metal-binding</keyword>
<dbReference type="PANTHER" id="PTHR11804">
    <property type="entry name" value="PROTEASE M3 THIMET OLIGOPEPTIDASE-RELATED"/>
    <property type="match status" value="1"/>
</dbReference>
<keyword evidence="5 7" id="KW-0862">Zinc</keyword>
<evidence type="ECO:0000313" key="9">
    <source>
        <dbReference type="EMBL" id="PMD66040.1"/>
    </source>
</evidence>
<sequence>MAESTDFVNAFLKDIKEKLMPIAKVELDALLDLKRAHIESTKSKDASGVVPEEAGTFHFWDFSYYGNLTKVRTHSFDEEKFSEYFSLERFLEGMMSTFSRLSAFSFAR</sequence>
<evidence type="ECO:0000259" key="8">
    <source>
        <dbReference type="Pfam" id="PF01432"/>
    </source>
</evidence>
<reference evidence="9 10" key="1">
    <citation type="submission" date="2016-04" db="EMBL/GenBank/DDBJ databases">
        <title>A degradative enzymes factory behind the ericoid mycorrhizal symbiosis.</title>
        <authorList>
            <consortium name="DOE Joint Genome Institute"/>
            <person name="Martino E."/>
            <person name="Morin E."/>
            <person name="Grelet G."/>
            <person name="Kuo A."/>
            <person name="Kohler A."/>
            <person name="Daghino S."/>
            <person name="Barry K."/>
            <person name="Choi C."/>
            <person name="Cichocki N."/>
            <person name="Clum A."/>
            <person name="Copeland A."/>
            <person name="Hainaut M."/>
            <person name="Haridas S."/>
            <person name="Labutti K."/>
            <person name="Lindquist E."/>
            <person name="Lipzen A."/>
            <person name="Khouja H.-R."/>
            <person name="Murat C."/>
            <person name="Ohm R."/>
            <person name="Olson A."/>
            <person name="Spatafora J."/>
            <person name="Veneault-Fourrey C."/>
            <person name="Henrissat B."/>
            <person name="Grigoriev I."/>
            <person name="Martin F."/>
            <person name="Perotto S."/>
        </authorList>
    </citation>
    <scope>NUCLEOTIDE SEQUENCE [LARGE SCALE GENOMIC DNA]</scope>
    <source>
        <strain evidence="9 10">E</strain>
    </source>
</reference>
<dbReference type="OrthoDB" id="534666at2759"/>
<dbReference type="InterPro" id="IPR001567">
    <property type="entry name" value="Pept_M3A_M3B_dom"/>
</dbReference>
<dbReference type="EMBL" id="KZ613745">
    <property type="protein sequence ID" value="PMD66040.1"/>
    <property type="molecule type" value="Genomic_DNA"/>
</dbReference>
<dbReference type="InterPro" id="IPR045090">
    <property type="entry name" value="Pept_M3A_M3B"/>
</dbReference>
<evidence type="ECO:0000256" key="1">
    <source>
        <dbReference type="ARBA" id="ARBA00006040"/>
    </source>
</evidence>
<dbReference type="GO" id="GO:0046872">
    <property type="term" value="F:metal ion binding"/>
    <property type="evidence" value="ECO:0007669"/>
    <property type="project" value="UniProtKB-UniRule"/>
</dbReference>
<keyword evidence="2 7" id="KW-0645">Protease</keyword>
<comment type="similarity">
    <text evidence="1 7">Belongs to the peptidase M3 family.</text>
</comment>
<dbReference type="PANTHER" id="PTHR11804:SF84">
    <property type="entry name" value="SACCHAROLYSIN"/>
    <property type="match status" value="1"/>
</dbReference>
<dbReference type="RefSeq" id="XP_024742944.1">
    <property type="nucleotide sequence ID" value="XM_024882415.1"/>
</dbReference>
<dbReference type="GeneID" id="36590492"/>
<evidence type="ECO:0000256" key="4">
    <source>
        <dbReference type="ARBA" id="ARBA00022801"/>
    </source>
</evidence>
<feature type="domain" description="Peptidase M3A/M3B catalytic" evidence="8">
    <location>
        <begin position="1"/>
        <end position="102"/>
    </location>
</feature>
<comment type="cofactor">
    <cofactor evidence="7">
        <name>Zn(2+)</name>
        <dbReference type="ChEBI" id="CHEBI:29105"/>
    </cofactor>
    <text evidence="7">Binds 1 zinc ion.</text>
</comment>
<keyword evidence="4 7" id="KW-0378">Hydrolase</keyword>
<dbReference type="Proteomes" id="UP000235371">
    <property type="component" value="Unassembled WGS sequence"/>
</dbReference>
<name>A0A2J6TSQ6_9HELO</name>
<gene>
    <name evidence="9" type="ORF">K444DRAFT_624560</name>
</gene>
<dbReference type="InParanoid" id="A0A2J6TSQ6"/>
<dbReference type="GO" id="GO:0004222">
    <property type="term" value="F:metalloendopeptidase activity"/>
    <property type="evidence" value="ECO:0007669"/>
    <property type="project" value="InterPro"/>
</dbReference>
<dbReference type="Pfam" id="PF01432">
    <property type="entry name" value="Peptidase_M3"/>
    <property type="match status" value="1"/>
</dbReference>
<accession>A0A2J6TSQ6</accession>
<organism evidence="9 10">
    <name type="scientific">Hyaloscypha bicolor E</name>
    <dbReference type="NCBI Taxonomy" id="1095630"/>
    <lineage>
        <taxon>Eukaryota</taxon>
        <taxon>Fungi</taxon>
        <taxon>Dikarya</taxon>
        <taxon>Ascomycota</taxon>
        <taxon>Pezizomycotina</taxon>
        <taxon>Leotiomycetes</taxon>
        <taxon>Helotiales</taxon>
        <taxon>Hyaloscyphaceae</taxon>
        <taxon>Hyaloscypha</taxon>
        <taxon>Hyaloscypha bicolor</taxon>
    </lineage>
</organism>
<dbReference type="GO" id="GO:0006508">
    <property type="term" value="P:proteolysis"/>
    <property type="evidence" value="ECO:0007669"/>
    <property type="project" value="UniProtKB-KW"/>
</dbReference>
<evidence type="ECO:0000256" key="2">
    <source>
        <dbReference type="ARBA" id="ARBA00022670"/>
    </source>
</evidence>
<evidence type="ECO:0000256" key="6">
    <source>
        <dbReference type="ARBA" id="ARBA00023049"/>
    </source>
</evidence>
<dbReference type="GO" id="GO:0006518">
    <property type="term" value="P:peptide metabolic process"/>
    <property type="evidence" value="ECO:0007669"/>
    <property type="project" value="TreeGrafter"/>
</dbReference>